<name>A0A246K543_9SPHN</name>
<feature type="signal peptide" evidence="1">
    <location>
        <begin position="1"/>
        <end position="23"/>
    </location>
</feature>
<sequence>MSPARRILFALAAFTGAIGAAHAADPTMFRDAGCGCCLKWLEQVKASFGQQVAVVNAADMTAVKDKQGVPEALRSCHTVLVGGYVIEGHVPAKEIARLLREKPKGVKGLAVGGMPMGSPGMEHGDHREAYQVMSFGPGGQRVYASYAASGGAHAH</sequence>
<accession>A0A246K543</accession>
<reference evidence="2 3" key="1">
    <citation type="journal article" date="2002" name="Int. J. Syst. Evol. Microbiol.">
        <title>Sphingopyxis witflariensis sp. nov., isolated from activated sludge.</title>
        <authorList>
            <person name="Kampfer P."/>
            <person name="Witzenberger R."/>
            <person name="Denner E.B."/>
            <person name="Busse H.J."/>
            <person name="Neef A."/>
        </authorList>
    </citation>
    <scope>NUCLEOTIDE SEQUENCE [LARGE SCALE GENOMIC DNA]</scope>
    <source>
        <strain evidence="2 3">DSM 14551</strain>
    </source>
</reference>
<protein>
    <submittedName>
        <fullName evidence="2">Metal-binding protein</fullName>
    </submittedName>
</protein>
<dbReference type="EMBL" id="NISJ01000001">
    <property type="protein sequence ID" value="OWR00985.1"/>
    <property type="molecule type" value="Genomic_DNA"/>
</dbReference>
<dbReference type="OrthoDB" id="14727at2"/>
<keyword evidence="1" id="KW-0732">Signal</keyword>
<dbReference type="Pfam" id="PF04214">
    <property type="entry name" value="DUF411"/>
    <property type="match status" value="1"/>
</dbReference>
<evidence type="ECO:0000313" key="2">
    <source>
        <dbReference type="EMBL" id="OWR00985.1"/>
    </source>
</evidence>
<dbReference type="InterPro" id="IPR007332">
    <property type="entry name" value="DUF411"/>
</dbReference>
<dbReference type="RefSeq" id="WP_088470792.1">
    <property type="nucleotide sequence ID" value="NZ_NISJ01000001.1"/>
</dbReference>
<dbReference type="Proteomes" id="UP000197097">
    <property type="component" value="Unassembled WGS sequence"/>
</dbReference>
<gene>
    <name evidence="2" type="ORF">CDQ91_00725</name>
</gene>
<proteinExistence type="predicted"/>
<evidence type="ECO:0000256" key="1">
    <source>
        <dbReference type="SAM" id="SignalP"/>
    </source>
</evidence>
<comment type="caution">
    <text evidence="2">The sequence shown here is derived from an EMBL/GenBank/DDBJ whole genome shotgun (WGS) entry which is preliminary data.</text>
</comment>
<keyword evidence="3" id="KW-1185">Reference proteome</keyword>
<organism evidence="2 3">
    <name type="scientific">Sphingopyxis witflariensis</name>
    <dbReference type="NCBI Taxonomy" id="173675"/>
    <lineage>
        <taxon>Bacteria</taxon>
        <taxon>Pseudomonadati</taxon>
        <taxon>Pseudomonadota</taxon>
        <taxon>Alphaproteobacteria</taxon>
        <taxon>Sphingomonadales</taxon>
        <taxon>Sphingomonadaceae</taxon>
        <taxon>Sphingopyxis</taxon>
    </lineage>
</organism>
<feature type="chain" id="PRO_5012219213" evidence="1">
    <location>
        <begin position="24"/>
        <end position="155"/>
    </location>
</feature>
<evidence type="ECO:0000313" key="3">
    <source>
        <dbReference type="Proteomes" id="UP000197097"/>
    </source>
</evidence>
<dbReference type="AlphaFoldDB" id="A0A246K543"/>